<feature type="transmembrane region" description="Helical" evidence="6">
    <location>
        <begin position="79"/>
        <end position="100"/>
    </location>
</feature>
<dbReference type="GO" id="GO:0000160">
    <property type="term" value="P:phosphorelay signal transduction system"/>
    <property type="evidence" value="ECO:0007669"/>
    <property type="project" value="UniProtKB-KW"/>
</dbReference>
<feature type="transmembrane region" description="Helical" evidence="6">
    <location>
        <begin position="112"/>
        <end position="132"/>
    </location>
</feature>
<organism evidence="8 9">
    <name type="scientific">Zarconia navalis LEGE 11467</name>
    <dbReference type="NCBI Taxonomy" id="1828826"/>
    <lineage>
        <taxon>Bacteria</taxon>
        <taxon>Bacillati</taxon>
        <taxon>Cyanobacteriota</taxon>
        <taxon>Cyanophyceae</taxon>
        <taxon>Oscillatoriophycideae</taxon>
        <taxon>Oscillatoriales</taxon>
        <taxon>Oscillatoriales incertae sedis</taxon>
        <taxon>Zarconia</taxon>
        <taxon>Zarconia navalis</taxon>
    </lineage>
</organism>
<accession>A0A928VSX1</accession>
<dbReference type="Gene3D" id="3.30.565.10">
    <property type="entry name" value="Histidine kinase-like ATPase, C-terminal domain"/>
    <property type="match status" value="1"/>
</dbReference>
<keyword evidence="6" id="KW-1133">Transmembrane helix</keyword>
<dbReference type="EMBL" id="JADEXN010000032">
    <property type="protein sequence ID" value="MBE9039784.1"/>
    <property type="molecule type" value="Genomic_DNA"/>
</dbReference>
<dbReference type="PRINTS" id="PR00344">
    <property type="entry name" value="BCTRLSENSOR"/>
</dbReference>
<comment type="caution">
    <text evidence="8">The sequence shown here is derived from an EMBL/GenBank/DDBJ whole genome shotgun (WGS) entry which is preliminary data.</text>
</comment>
<name>A0A928VSX1_9CYAN</name>
<evidence type="ECO:0000256" key="5">
    <source>
        <dbReference type="SAM" id="Coils"/>
    </source>
</evidence>
<keyword evidence="6" id="KW-0812">Transmembrane</keyword>
<dbReference type="SMART" id="SM00387">
    <property type="entry name" value="HATPase_c"/>
    <property type="match status" value="1"/>
</dbReference>
<comment type="catalytic activity">
    <reaction evidence="1">
        <text>ATP + protein L-histidine = ADP + protein N-phospho-L-histidine.</text>
        <dbReference type="EC" id="2.7.13.3"/>
    </reaction>
</comment>
<feature type="transmembrane region" description="Helical" evidence="6">
    <location>
        <begin position="51"/>
        <end position="72"/>
    </location>
</feature>
<keyword evidence="9" id="KW-1185">Reference proteome</keyword>
<keyword evidence="3" id="KW-0808">Transferase</keyword>
<evidence type="ECO:0000313" key="9">
    <source>
        <dbReference type="Proteomes" id="UP000621799"/>
    </source>
</evidence>
<evidence type="ECO:0000256" key="6">
    <source>
        <dbReference type="SAM" id="Phobius"/>
    </source>
</evidence>
<dbReference type="Pfam" id="PF02518">
    <property type="entry name" value="HATPase_c"/>
    <property type="match status" value="1"/>
</dbReference>
<dbReference type="InterPro" id="IPR005467">
    <property type="entry name" value="His_kinase_dom"/>
</dbReference>
<gene>
    <name evidence="8" type="ORF">IQ235_03120</name>
</gene>
<keyword evidence="5" id="KW-0175">Coiled coil</keyword>
<evidence type="ECO:0000256" key="4">
    <source>
        <dbReference type="ARBA" id="ARBA00023012"/>
    </source>
</evidence>
<keyword evidence="4" id="KW-0902">Two-component regulatory system</keyword>
<protein>
    <recommendedName>
        <fullName evidence="2">histidine kinase</fullName>
        <ecNumber evidence="2">2.7.13.3</ecNumber>
    </recommendedName>
</protein>
<dbReference type="PANTHER" id="PTHR43065">
    <property type="entry name" value="SENSOR HISTIDINE KINASE"/>
    <property type="match status" value="1"/>
</dbReference>
<evidence type="ECO:0000259" key="7">
    <source>
        <dbReference type="PROSITE" id="PS50109"/>
    </source>
</evidence>
<keyword evidence="6" id="KW-0472">Membrane</keyword>
<dbReference type="PROSITE" id="PS50109">
    <property type="entry name" value="HIS_KIN"/>
    <property type="match status" value="1"/>
</dbReference>
<dbReference type="InterPro" id="IPR004358">
    <property type="entry name" value="Sig_transdc_His_kin-like_C"/>
</dbReference>
<dbReference type="Gene3D" id="1.10.287.130">
    <property type="match status" value="1"/>
</dbReference>
<proteinExistence type="predicted"/>
<evidence type="ECO:0000313" key="8">
    <source>
        <dbReference type="EMBL" id="MBE9039784.1"/>
    </source>
</evidence>
<evidence type="ECO:0000256" key="1">
    <source>
        <dbReference type="ARBA" id="ARBA00000085"/>
    </source>
</evidence>
<feature type="coiled-coil region" evidence="5">
    <location>
        <begin position="514"/>
        <end position="545"/>
    </location>
</feature>
<keyword evidence="3" id="KW-0418">Kinase</keyword>
<dbReference type="AlphaFoldDB" id="A0A928VSX1"/>
<dbReference type="InterPro" id="IPR036890">
    <property type="entry name" value="HATPase_C_sf"/>
</dbReference>
<feature type="transmembrane region" description="Helical" evidence="6">
    <location>
        <begin position="185"/>
        <end position="207"/>
    </location>
</feature>
<reference evidence="8" key="1">
    <citation type="submission" date="2020-10" db="EMBL/GenBank/DDBJ databases">
        <authorList>
            <person name="Castelo-Branco R."/>
            <person name="Eusebio N."/>
            <person name="Adriana R."/>
            <person name="Vieira A."/>
            <person name="Brugerolle De Fraissinette N."/>
            <person name="Rezende De Castro R."/>
            <person name="Schneider M.P."/>
            <person name="Vasconcelos V."/>
            <person name="Leao P.N."/>
        </authorList>
    </citation>
    <scope>NUCLEOTIDE SEQUENCE</scope>
    <source>
        <strain evidence="8">LEGE 11467</strain>
    </source>
</reference>
<feature type="domain" description="Histidine kinase" evidence="7">
    <location>
        <begin position="575"/>
        <end position="831"/>
    </location>
</feature>
<dbReference type="Proteomes" id="UP000621799">
    <property type="component" value="Unassembled WGS sequence"/>
</dbReference>
<evidence type="ECO:0000256" key="2">
    <source>
        <dbReference type="ARBA" id="ARBA00012438"/>
    </source>
</evidence>
<dbReference type="EC" id="2.7.13.3" evidence="2"/>
<evidence type="ECO:0000256" key="3">
    <source>
        <dbReference type="ARBA" id="ARBA00022777"/>
    </source>
</evidence>
<sequence>MNTLNSTFTRLAHVSKALSWKSKFPWMLAIFICLGCLGNIFKLPLFFGVDFLFGSVFTLFIAQVYGVSWGVIATFAASLYTFFIWGHPYAIVIFTLEALFVGLKLKKNGKSLLILDSVYWIFLGMPLVFIFYGGVMQIPLESVFLIMVKQAINGMFNALTASILLEYTPLAFWANPKSNLQTTRFQYQLLSLLVCCMFLPLQISLIVDSRQAMKDIQTKIPDKLELISAQITEELQSWNSNTNLVLSDLADLSFESGRILTESDLLRLVKASISDVLEFEISQETAINTPGLVKLDEVKRLGENKFENTIFELVHQVPLTNQQLPQGTLTVKHSLTSIQASLMKYIQNRDIEVILIDEQQKVLTSLGSDLEIGASFDRLEHNSHRLTDSQVYHWLPNANLPLMKLWRKSFYIQKTSLANFPFQLVLEVSAAPYIDRLQAIYLWGMSFILGLMFFAVFLAQVISKKMVKPILELSKMTTSLPSKILNKRSLEWPKSHLEEVRILVANFLEMTTTLDRQFDKIKDAKKNLEERVEKRTYELEVALKERQHALSDLESTQLKIVQSEKMSALGNLVAGVAHEINNPVGFIGCNLEPAQDYVQDLLGLIDVYQQENPTPSIAIEEEIKAIDLDFVREDLPKLMGSMKLGVERIGHISTSLRTFSRTDKEYKVSFNLHDGIDSTLLILKHRLKANEQRPKIEIVKEYGNIPEVQCFPGQLNQVFMNLIANAIDALEDGNGDRRFEEIAANPNRITIATEATSEEITIEISDNGVGMSGEVRQRIFEQGFTTKAVGKGTGLGMAIARQIVEEKHGGTISCTSEPGIGTQFAIALPVG</sequence>
<feature type="transmembrane region" description="Helical" evidence="6">
    <location>
        <begin position="26"/>
        <end position="45"/>
    </location>
</feature>
<dbReference type="SUPFAM" id="SSF55874">
    <property type="entry name" value="ATPase domain of HSP90 chaperone/DNA topoisomerase II/histidine kinase"/>
    <property type="match status" value="1"/>
</dbReference>
<dbReference type="Gene3D" id="6.10.340.10">
    <property type="match status" value="1"/>
</dbReference>
<dbReference type="PANTHER" id="PTHR43065:SF50">
    <property type="entry name" value="HISTIDINE KINASE"/>
    <property type="match status" value="1"/>
</dbReference>
<feature type="transmembrane region" description="Helical" evidence="6">
    <location>
        <begin position="440"/>
        <end position="462"/>
    </location>
</feature>
<dbReference type="GO" id="GO:0004673">
    <property type="term" value="F:protein histidine kinase activity"/>
    <property type="evidence" value="ECO:0007669"/>
    <property type="project" value="UniProtKB-EC"/>
</dbReference>
<dbReference type="InterPro" id="IPR003594">
    <property type="entry name" value="HATPase_dom"/>
</dbReference>